<dbReference type="EMBL" id="CADEAL010004448">
    <property type="protein sequence ID" value="CAB1459835.1"/>
    <property type="molecule type" value="Genomic_DNA"/>
</dbReference>
<gene>
    <name evidence="2" type="ORF">PLEPLA_LOCUS47672</name>
</gene>
<comment type="caution">
    <text evidence="2">The sequence shown here is derived from an EMBL/GenBank/DDBJ whole genome shotgun (WGS) entry which is preliminary data.</text>
</comment>
<organism evidence="2 3">
    <name type="scientific">Pleuronectes platessa</name>
    <name type="common">European plaice</name>
    <dbReference type="NCBI Taxonomy" id="8262"/>
    <lineage>
        <taxon>Eukaryota</taxon>
        <taxon>Metazoa</taxon>
        <taxon>Chordata</taxon>
        <taxon>Craniata</taxon>
        <taxon>Vertebrata</taxon>
        <taxon>Euteleostomi</taxon>
        <taxon>Actinopterygii</taxon>
        <taxon>Neopterygii</taxon>
        <taxon>Teleostei</taxon>
        <taxon>Neoteleostei</taxon>
        <taxon>Acanthomorphata</taxon>
        <taxon>Carangaria</taxon>
        <taxon>Pleuronectiformes</taxon>
        <taxon>Pleuronectoidei</taxon>
        <taxon>Pleuronectidae</taxon>
        <taxon>Pleuronectes</taxon>
    </lineage>
</organism>
<dbReference type="AlphaFoldDB" id="A0A9N7W412"/>
<protein>
    <submittedName>
        <fullName evidence="2">Uncharacterized protein</fullName>
    </submittedName>
</protein>
<reference evidence="2" key="1">
    <citation type="submission" date="2020-03" db="EMBL/GenBank/DDBJ databases">
        <authorList>
            <person name="Weist P."/>
        </authorList>
    </citation>
    <scope>NUCLEOTIDE SEQUENCE</scope>
</reference>
<feature type="region of interest" description="Disordered" evidence="1">
    <location>
        <begin position="55"/>
        <end position="79"/>
    </location>
</feature>
<sequence length="79" mass="9187">MERERDRENKASGADVIAERCLRYEPVSTQWYETEVTLRDGNGSCWLSSRWENEEPRGFVTSRPQVRESSKGALKHQTV</sequence>
<name>A0A9N7W412_PLEPL</name>
<dbReference type="Proteomes" id="UP001153269">
    <property type="component" value="Unassembled WGS sequence"/>
</dbReference>
<evidence type="ECO:0000313" key="2">
    <source>
        <dbReference type="EMBL" id="CAB1459835.1"/>
    </source>
</evidence>
<proteinExistence type="predicted"/>
<accession>A0A9N7W412</accession>
<evidence type="ECO:0000313" key="3">
    <source>
        <dbReference type="Proteomes" id="UP001153269"/>
    </source>
</evidence>
<evidence type="ECO:0000256" key="1">
    <source>
        <dbReference type="SAM" id="MobiDB-lite"/>
    </source>
</evidence>
<keyword evidence="3" id="KW-1185">Reference proteome</keyword>